<protein>
    <submittedName>
        <fullName evidence="1">Uncharacterized protein</fullName>
    </submittedName>
</protein>
<name>A0AC60W2F5_9ARCH</name>
<accession>A0AC60W2F5</accession>
<evidence type="ECO:0000313" key="2">
    <source>
        <dbReference type="Proteomes" id="UP000526786"/>
    </source>
</evidence>
<comment type="caution">
    <text evidence="1">The sequence shown here is derived from an EMBL/GenBank/DDBJ whole genome shotgun (WGS) entry which is preliminary data.</text>
</comment>
<dbReference type="EMBL" id="JACENC010000133">
    <property type="protein sequence ID" value="MBA4453969.1"/>
    <property type="molecule type" value="Genomic_DNA"/>
</dbReference>
<proteinExistence type="predicted"/>
<sequence>ALFYDFISRYINPGKTPEPFDVNIHTKNGDSNTLHILQYSNCDAVDFWWYLQQANWYYQFSGKEEDEIRERYIVYCEGFGIEFP</sequence>
<reference evidence="1 2" key="1">
    <citation type="journal article" date="2020" name="Appl. Environ. Microbiol.">
        <title>Genomic Characteristics of a Novel Species of Ammonia-Oxidizing Archaea from the Jiulong River Estuary.</title>
        <authorList>
            <person name="Zou D."/>
            <person name="Wan R."/>
            <person name="Han L."/>
            <person name="Xu M.N."/>
            <person name="Liu Y."/>
            <person name="Liu H."/>
            <person name="Kao S.J."/>
            <person name="Li M."/>
        </authorList>
    </citation>
    <scope>NUCLEOTIDE SEQUENCE [LARGE SCALE GENOMIC DNA]</scope>
    <source>
        <strain evidence="1">W2bin3</strain>
    </source>
</reference>
<feature type="non-terminal residue" evidence="1">
    <location>
        <position position="1"/>
    </location>
</feature>
<evidence type="ECO:0000313" key="1">
    <source>
        <dbReference type="EMBL" id="MBA4453969.1"/>
    </source>
</evidence>
<organism evidence="1 2">
    <name type="scientific">Candidatus Nitrosomaritimum aestuariumsis</name>
    <dbReference type="NCBI Taxonomy" id="3342354"/>
    <lineage>
        <taxon>Archaea</taxon>
        <taxon>Nitrososphaerota</taxon>
        <taxon>Nitrososphaeria</taxon>
        <taxon>Nitrosopumilales</taxon>
        <taxon>Nitrosopumilaceae</taxon>
        <taxon>Candidatus Nitrosomaritimum</taxon>
    </lineage>
</organism>
<dbReference type="Proteomes" id="UP000526786">
    <property type="component" value="Unassembled WGS sequence"/>
</dbReference>
<gene>
    <name evidence="1" type="ORF">H2B05_03390</name>
</gene>